<sequence>MLLWMHNIGGSNSEKGAPCSPAHPSHQYTQTDRQTRTHMDGSWGHPSLRKGSTDRTQPVGCMSSPLPTTATVPPKEPIGSIGLSPPNGGTGNSLILCVRRGGTVRRGC</sequence>
<name>A0A498SCJ4_ACAVI</name>
<reference evidence="2 3" key="1">
    <citation type="submission" date="2018-08" db="EMBL/GenBank/DDBJ databases">
        <authorList>
            <person name="Laetsch R D."/>
            <person name="Stevens L."/>
            <person name="Kumar S."/>
            <person name="Blaxter L. M."/>
        </authorList>
    </citation>
    <scope>NUCLEOTIDE SEQUENCE [LARGE SCALE GENOMIC DNA]</scope>
</reference>
<dbReference type="AlphaFoldDB" id="A0A498SCJ4"/>
<dbReference type="Proteomes" id="UP000276991">
    <property type="component" value="Unassembled WGS sequence"/>
</dbReference>
<gene>
    <name evidence="2" type="ORF">NAV_LOCUS1132</name>
</gene>
<dbReference type="EMBL" id="UPTC01000088">
    <property type="protein sequence ID" value="VBB26302.1"/>
    <property type="molecule type" value="Genomic_DNA"/>
</dbReference>
<evidence type="ECO:0000313" key="2">
    <source>
        <dbReference type="EMBL" id="VBB26302.1"/>
    </source>
</evidence>
<feature type="region of interest" description="Disordered" evidence="1">
    <location>
        <begin position="6"/>
        <end position="94"/>
    </location>
</feature>
<accession>A0A498SCJ4</accession>
<protein>
    <submittedName>
        <fullName evidence="2">Uncharacterized protein</fullName>
    </submittedName>
</protein>
<evidence type="ECO:0000313" key="3">
    <source>
        <dbReference type="Proteomes" id="UP000276991"/>
    </source>
</evidence>
<organism evidence="2 3">
    <name type="scientific">Acanthocheilonema viteae</name>
    <name type="common">Filarial nematode worm</name>
    <name type="synonym">Dipetalonema viteae</name>
    <dbReference type="NCBI Taxonomy" id="6277"/>
    <lineage>
        <taxon>Eukaryota</taxon>
        <taxon>Metazoa</taxon>
        <taxon>Ecdysozoa</taxon>
        <taxon>Nematoda</taxon>
        <taxon>Chromadorea</taxon>
        <taxon>Rhabditida</taxon>
        <taxon>Spirurina</taxon>
        <taxon>Spiruromorpha</taxon>
        <taxon>Filarioidea</taxon>
        <taxon>Onchocercidae</taxon>
        <taxon>Acanthocheilonema</taxon>
    </lineage>
</organism>
<proteinExistence type="predicted"/>
<evidence type="ECO:0000256" key="1">
    <source>
        <dbReference type="SAM" id="MobiDB-lite"/>
    </source>
</evidence>
<dbReference type="OrthoDB" id="10625929at2759"/>
<keyword evidence="3" id="KW-1185">Reference proteome</keyword>